<dbReference type="SUPFAM" id="SSF46894">
    <property type="entry name" value="C-terminal effector domain of the bipartite response regulators"/>
    <property type="match status" value="1"/>
</dbReference>
<dbReference type="Proteomes" id="UP001612741">
    <property type="component" value="Unassembled WGS sequence"/>
</dbReference>
<feature type="DNA-binding region" description="OmpR/PhoB-type" evidence="3">
    <location>
        <begin position="1"/>
        <end position="90"/>
    </location>
</feature>
<dbReference type="Gene3D" id="1.10.10.10">
    <property type="entry name" value="Winged helix-like DNA-binding domain superfamily/Winged helix DNA-binding domain"/>
    <property type="match status" value="1"/>
</dbReference>
<feature type="domain" description="OmpR/PhoB-type" evidence="4">
    <location>
        <begin position="1"/>
        <end position="90"/>
    </location>
</feature>
<dbReference type="SMART" id="SM01043">
    <property type="entry name" value="BTAD"/>
    <property type="match status" value="1"/>
</dbReference>
<reference evidence="5 6" key="1">
    <citation type="submission" date="2024-10" db="EMBL/GenBank/DDBJ databases">
        <title>The Natural Products Discovery Center: Release of the First 8490 Sequenced Strains for Exploring Actinobacteria Biosynthetic Diversity.</title>
        <authorList>
            <person name="Kalkreuter E."/>
            <person name="Kautsar S.A."/>
            <person name="Yang D."/>
            <person name="Bader C.D."/>
            <person name="Teijaro C.N."/>
            <person name="Fluegel L."/>
            <person name="Davis C.M."/>
            <person name="Simpson J.R."/>
            <person name="Lauterbach L."/>
            <person name="Steele A.D."/>
            <person name="Gui C."/>
            <person name="Meng S."/>
            <person name="Li G."/>
            <person name="Viehrig K."/>
            <person name="Ye F."/>
            <person name="Su P."/>
            <person name="Kiefer A.F."/>
            <person name="Nichols A."/>
            <person name="Cepeda A.J."/>
            <person name="Yan W."/>
            <person name="Fan B."/>
            <person name="Jiang Y."/>
            <person name="Adhikari A."/>
            <person name="Zheng C.-J."/>
            <person name="Schuster L."/>
            <person name="Cowan T.M."/>
            <person name="Smanski M.J."/>
            <person name="Chevrette M.G."/>
            <person name="De Carvalho L.P.S."/>
            <person name="Shen B."/>
        </authorList>
    </citation>
    <scope>NUCLEOTIDE SEQUENCE [LARGE SCALE GENOMIC DNA]</scope>
    <source>
        <strain evidence="5 6">NPDC050545</strain>
    </source>
</reference>
<dbReference type="SMART" id="SM00862">
    <property type="entry name" value="Trans_reg_C"/>
    <property type="match status" value="1"/>
</dbReference>
<comment type="caution">
    <text evidence="5">The sequence shown here is derived from an EMBL/GenBank/DDBJ whole genome shotgun (WGS) entry which is preliminary data.</text>
</comment>
<dbReference type="InterPro" id="IPR011990">
    <property type="entry name" value="TPR-like_helical_dom_sf"/>
</dbReference>
<dbReference type="CDD" id="cd15831">
    <property type="entry name" value="BTAD"/>
    <property type="match status" value="1"/>
</dbReference>
<protein>
    <submittedName>
        <fullName evidence="5">BTAD domain-containing putative transcriptional regulator</fullName>
    </submittedName>
</protein>
<dbReference type="InterPro" id="IPR016032">
    <property type="entry name" value="Sig_transdc_resp-reg_C-effctor"/>
</dbReference>
<dbReference type="PROSITE" id="PS51755">
    <property type="entry name" value="OMPR_PHOB"/>
    <property type="match status" value="1"/>
</dbReference>
<dbReference type="Pfam" id="PF00486">
    <property type="entry name" value="Trans_reg_C"/>
    <property type="match status" value="1"/>
</dbReference>
<dbReference type="Pfam" id="PF03704">
    <property type="entry name" value="BTAD"/>
    <property type="match status" value="1"/>
</dbReference>
<gene>
    <name evidence="5" type="ORF">ACIBG2_25620</name>
</gene>
<dbReference type="InterPro" id="IPR005158">
    <property type="entry name" value="BTAD"/>
</dbReference>
<dbReference type="SUPFAM" id="SSF52540">
    <property type="entry name" value="P-loop containing nucleoside triphosphate hydrolases"/>
    <property type="match status" value="1"/>
</dbReference>
<keyword evidence="2 3" id="KW-0238">DNA-binding</keyword>
<evidence type="ECO:0000313" key="5">
    <source>
        <dbReference type="EMBL" id="MFI6500778.1"/>
    </source>
</evidence>
<dbReference type="InterPro" id="IPR001867">
    <property type="entry name" value="OmpR/PhoB-type_DNA-bd"/>
</dbReference>
<organism evidence="5 6">
    <name type="scientific">Nonomuraea typhae</name>
    <dbReference type="NCBI Taxonomy" id="2603600"/>
    <lineage>
        <taxon>Bacteria</taxon>
        <taxon>Bacillati</taxon>
        <taxon>Actinomycetota</taxon>
        <taxon>Actinomycetes</taxon>
        <taxon>Streptosporangiales</taxon>
        <taxon>Streptosporangiaceae</taxon>
        <taxon>Nonomuraea</taxon>
    </lineage>
</organism>
<comment type="similarity">
    <text evidence="1">Belongs to the AfsR/DnrI/RedD regulatory family.</text>
</comment>
<keyword evidence="6" id="KW-1185">Reference proteome</keyword>
<dbReference type="PANTHER" id="PTHR47691:SF3">
    <property type="entry name" value="HTH-TYPE TRANSCRIPTIONAL REGULATOR RV0890C-RELATED"/>
    <property type="match status" value="1"/>
</dbReference>
<dbReference type="PANTHER" id="PTHR47691">
    <property type="entry name" value="REGULATOR-RELATED"/>
    <property type="match status" value="1"/>
</dbReference>
<evidence type="ECO:0000313" key="6">
    <source>
        <dbReference type="Proteomes" id="UP001612741"/>
    </source>
</evidence>
<evidence type="ECO:0000259" key="4">
    <source>
        <dbReference type="PROSITE" id="PS51755"/>
    </source>
</evidence>
<accession>A0ABW7YZX5</accession>
<dbReference type="SUPFAM" id="SSF48452">
    <property type="entry name" value="TPR-like"/>
    <property type="match status" value="2"/>
</dbReference>
<evidence type="ECO:0000256" key="1">
    <source>
        <dbReference type="ARBA" id="ARBA00005820"/>
    </source>
</evidence>
<dbReference type="EMBL" id="JBITGY010000007">
    <property type="protein sequence ID" value="MFI6500778.1"/>
    <property type="molecule type" value="Genomic_DNA"/>
</dbReference>
<proteinExistence type="inferred from homology"/>
<evidence type="ECO:0000256" key="2">
    <source>
        <dbReference type="ARBA" id="ARBA00023125"/>
    </source>
</evidence>
<name>A0ABW7YZX5_9ACTN</name>
<dbReference type="Gene3D" id="1.25.40.10">
    <property type="entry name" value="Tetratricopeptide repeat domain"/>
    <property type="match status" value="2"/>
</dbReference>
<dbReference type="InterPro" id="IPR027417">
    <property type="entry name" value="P-loop_NTPase"/>
</dbReference>
<evidence type="ECO:0000256" key="3">
    <source>
        <dbReference type="PROSITE-ProRule" id="PRU01091"/>
    </source>
</evidence>
<dbReference type="Gene3D" id="3.40.50.300">
    <property type="entry name" value="P-loop containing nucleotide triphosphate hydrolases"/>
    <property type="match status" value="1"/>
</dbReference>
<sequence>MRISILGPLEVEYDGVPVPVGGARVRALLALLALEAGQVVTAERLIDALWPEQPPANAANALQTLVKRLRTALRPHLDVAGRSGGYLLPLPRLSVDVHAFTAAVRDGNPAEALAMWRGPALADLLTVPHLAAVATGLEEERLLAVEAHAEAVLDRGAGDLAALAAALSAEAAAHPLRERLAALAMRSLAAAGRQADALTLFERVRAALAGELGVDPGPGLRAAHLTVLKGETPVRPAVRARGNVRPPLTGFVGRDAELARLLTLLGEVRLATIAGPGGAGKTRLATEAALRSGDLLGGESWMVELAPVADPADVPGALLDALGLRDDLPGIALPGEEPGRGGPAEGPVQRVAERLGRGPALIVLDNCEHLVEAAAWLAERLLAACPGLRVLATSREPLNLPGEHVLPLPPLALPPEGVDAAGAAGYPAVRLLVERAVAARPSFRLDEGNAADVAAVCRRLDGMPLAIELAAARLRTMTVRQLAERLDDRFRLLTGGSRTALPRQQTLRALVEWSWDLLTGEERALAGRLAVFAGGATLEAVEAVCGGAAGVLGALADKSLVQLGDDGRYRMLETIRAYALERLAEAGEVEEYRRRLAVHLRDLAEAAVPWLRTSAQIEWIERLSAERDDCAAALRWALEAGDADLALRLCGALNWYWWMCGYRMESAQWAEQALALAGPTPPPGLAEAYAACRFAVGVTMFGRVVVDRPLMEKLSADMDRVVGLAAAEGPLHPMLRIARAVMALLAGREEDAYELLDSYAGGEDLWLASSALMIRGPRATEESLERAVAGFRKIGDRWGLSEALLSLAAMRATAGRPAGELYTEVRSLTSAWISANESVSTLTRLALIRARGGDLEGAAADLVRARLGVSAEINPEVLLQLQFGEALVAYHRGDHPAALAAFEKAIEGVREAMPIPQLTASVRTQYGRALVASGDRRKGLAQHREALETVRSAPDLPVLGSVFCGFALAALAGGAPETAAVLFGAAADESGPDVAAGTAAARDALGEDRYAALHAEGAALTPEELYALAAAIT</sequence>
<dbReference type="RefSeq" id="WP_397084915.1">
    <property type="nucleotide sequence ID" value="NZ_JBITGY010000007.1"/>
</dbReference>
<dbReference type="InterPro" id="IPR036388">
    <property type="entry name" value="WH-like_DNA-bd_sf"/>
</dbReference>